<proteinExistence type="predicted"/>
<dbReference type="Gene3D" id="3.30.465.10">
    <property type="match status" value="1"/>
</dbReference>
<reference evidence="5" key="1">
    <citation type="submission" date="2016-10" db="EMBL/GenBank/DDBJ databases">
        <authorList>
            <person name="Varghese N."/>
            <person name="Submissions S."/>
        </authorList>
    </citation>
    <scope>NUCLEOTIDE SEQUENCE [LARGE SCALE GENOMIC DNA]</scope>
    <source>
        <strain evidence="5">CGMCC 1.10658</strain>
    </source>
</reference>
<organism evidence="4 5">
    <name type="scientific">Microbulbifer yueqingensis</name>
    <dbReference type="NCBI Taxonomy" id="658219"/>
    <lineage>
        <taxon>Bacteria</taxon>
        <taxon>Pseudomonadati</taxon>
        <taxon>Pseudomonadota</taxon>
        <taxon>Gammaproteobacteria</taxon>
        <taxon>Cellvibrionales</taxon>
        <taxon>Microbulbiferaceae</taxon>
        <taxon>Microbulbifer</taxon>
    </lineage>
</organism>
<dbReference type="InterPro" id="IPR006094">
    <property type="entry name" value="Oxid_FAD_bind_N"/>
</dbReference>
<protein>
    <submittedName>
        <fullName evidence="4">Glycolate oxidase FAD binding subunit</fullName>
    </submittedName>
</protein>
<dbReference type="Proteomes" id="UP000199305">
    <property type="component" value="Unassembled WGS sequence"/>
</dbReference>
<keyword evidence="5" id="KW-1185">Reference proteome</keyword>
<dbReference type="EMBL" id="FNFH01000003">
    <property type="protein sequence ID" value="SDK28477.1"/>
    <property type="molecule type" value="Genomic_DNA"/>
</dbReference>
<dbReference type="PANTHER" id="PTHR11748:SF103">
    <property type="entry name" value="GLYCOLATE OXIDASE SUBUNIT GLCE"/>
    <property type="match status" value="1"/>
</dbReference>
<evidence type="ECO:0000256" key="2">
    <source>
        <dbReference type="SAM" id="MobiDB-lite"/>
    </source>
</evidence>
<dbReference type="GO" id="GO:0071949">
    <property type="term" value="F:FAD binding"/>
    <property type="evidence" value="ECO:0007669"/>
    <property type="project" value="InterPro"/>
</dbReference>
<feature type="region of interest" description="Disordered" evidence="2">
    <location>
        <begin position="1"/>
        <end position="33"/>
    </location>
</feature>
<evidence type="ECO:0000313" key="4">
    <source>
        <dbReference type="EMBL" id="SDK28477.1"/>
    </source>
</evidence>
<dbReference type="Pfam" id="PF01565">
    <property type="entry name" value="FAD_binding_4"/>
    <property type="match status" value="1"/>
</dbReference>
<dbReference type="InterPro" id="IPR036318">
    <property type="entry name" value="FAD-bd_PCMH-like_sf"/>
</dbReference>
<dbReference type="InterPro" id="IPR016169">
    <property type="entry name" value="FAD-bd_PCMH_sub2"/>
</dbReference>
<accession>A0A1G9AMF9</accession>
<keyword evidence="1" id="KW-0274">FAD</keyword>
<evidence type="ECO:0000259" key="3">
    <source>
        <dbReference type="PROSITE" id="PS51387"/>
    </source>
</evidence>
<dbReference type="OrthoDB" id="9811557at2"/>
<sequence length="358" mass="38622">MAEHDITGRLQQSVREALREPPPGGLHIRGGNTRSGLLATRRGAGAATTLDTGGHSGVILYQPDELVLRARAGTSLAELDGLLADHAQQFAAEIPRPATGSTLGGAVACGWDGPARPYGMSLRDTVLGCSMVNGRGDLVSFGGQVMKNVAGYDLARMQVGALGTLGVLLDVSLRLAPRPEYSATRVLELPAADLPGWWQMAGLLRPLLRGTCYMEGRLYLRLSGRRAAVEKVLPTIGGEDGAFDWESLGNLRLPFFCAERLACVYLPPHTDFHADAGGALVEWEGARVWVRDGDHGALQRQARELGGFVRVLRGPAVEPGVNTGDWQRRIREAFDPAGLFNRATYETHFRCPERPPCR</sequence>
<gene>
    <name evidence="4" type="ORF">SAMN05216212_2080</name>
</gene>
<dbReference type="SUPFAM" id="SSF56176">
    <property type="entry name" value="FAD-binding/transporter-associated domain-like"/>
    <property type="match status" value="1"/>
</dbReference>
<feature type="domain" description="FAD-binding PCMH-type" evidence="3">
    <location>
        <begin position="1"/>
        <end position="178"/>
    </location>
</feature>
<dbReference type="AlphaFoldDB" id="A0A1G9AMF9"/>
<name>A0A1G9AMF9_9GAMM</name>
<dbReference type="RefSeq" id="WP_091513038.1">
    <property type="nucleotide sequence ID" value="NZ_FNFH01000003.1"/>
</dbReference>
<evidence type="ECO:0000313" key="5">
    <source>
        <dbReference type="Proteomes" id="UP000199305"/>
    </source>
</evidence>
<dbReference type="STRING" id="658219.SAMN05216212_2080"/>
<dbReference type="PANTHER" id="PTHR11748">
    <property type="entry name" value="D-LACTATE DEHYDROGENASE"/>
    <property type="match status" value="1"/>
</dbReference>
<keyword evidence="1" id="KW-0285">Flavoprotein</keyword>
<dbReference type="InterPro" id="IPR016166">
    <property type="entry name" value="FAD-bd_PCMH"/>
</dbReference>
<dbReference type="PROSITE" id="PS51387">
    <property type="entry name" value="FAD_PCMH"/>
    <property type="match status" value="1"/>
</dbReference>
<evidence type="ECO:0000256" key="1">
    <source>
        <dbReference type="ARBA" id="ARBA00022827"/>
    </source>
</evidence>